<dbReference type="Proteomes" id="UP000612282">
    <property type="component" value="Unassembled WGS sequence"/>
</dbReference>
<dbReference type="InterPro" id="IPR011249">
    <property type="entry name" value="Metalloenz_LuxS/M16"/>
</dbReference>
<evidence type="ECO:0000256" key="2">
    <source>
        <dbReference type="SAM" id="Phobius"/>
    </source>
</evidence>
<keyword evidence="2" id="KW-0472">Membrane</keyword>
<feature type="region of interest" description="Disordered" evidence="1">
    <location>
        <begin position="456"/>
        <end position="479"/>
    </location>
</feature>
<feature type="compositionally biased region" description="Basic and acidic residues" evidence="1">
    <location>
        <begin position="456"/>
        <end position="466"/>
    </location>
</feature>
<gene>
    <name evidence="3" type="ORF">Aco03nite_044560</name>
</gene>
<accession>A0ABQ3XC01</accession>
<protein>
    <recommendedName>
        <fullName evidence="5">Peptidase M16 domain protein</fullName>
    </recommendedName>
</protein>
<evidence type="ECO:0000313" key="4">
    <source>
        <dbReference type="Proteomes" id="UP000612282"/>
    </source>
</evidence>
<proteinExistence type="predicted"/>
<dbReference type="RefSeq" id="WP_203797477.1">
    <property type="nucleotide sequence ID" value="NZ_BAAAQE010000027.1"/>
</dbReference>
<evidence type="ECO:0000256" key="1">
    <source>
        <dbReference type="SAM" id="MobiDB-lite"/>
    </source>
</evidence>
<comment type="caution">
    <text evidence="3">The sequence shown here is derived from an EMBL/GenBank/DDBJ whole genome shotgun (WGS) entry which is preliminary data.</text>
</comment>
<organism evidence="3 4">
    <name type="scientific">Actinoplanes couchii</name>
    <dbReference type="NCBI Taxonomy" id="403638"/>
    <lineage>
        <taxon>Bacteria</taxon>
        <taxon>Bacillati</taxon>
        <taxon>Actinomycetota</taxon>
        <taxon>Actinomycetes</taxon>
        <taxon>Micromonosporales</taxon>
        <taxon>Micromonosporaceae</taxon>
        <taxon>Actinoplanes</taxon>
    </lineage>
</organism>
<name>A0ABQ3XC01_9ACTN</name>
<feature type="transmembrane region" description="Helical" evidence="2">
    <location>
        <begin position="485"/>
        <end position="505"/>
    </location>
</feature>
<dbReference type="Gene3D" id="3.30.830.10">
    <property type="entry name" value="Metalloenzyme, LuxS/M16 peptidase-like"/>
    <property type="match status" value="1"/>
</dbReference>
<keyword evidence="4" id="KW-1185">Reference proteome</keyword>
<reference evidence="3 4" key="1">
    <citation type="submission" date="2021-01" db="EMBL/GenBank/DDBJ databases">
        <title>Whole genome shotgun sequence of Actinoplanes couchii NBRC 106145.</title>
        <authorList>
            <person name="Komaki H."/>
            <person name="Tamura T."/>
        </authorList>
    </citation>
    <scope>NUCLEOTIDE SEQUENCE [LARGE SCALE GENOMIC DNA]</scope>
    <source>
        <strain evidence="3 4">NBRC 106145</strain>
    </source>
</reference>
<dbReference type="SUPFAM" id="SSF63411">
    <property type="entry name" value="LuxS/MPP-like metallohydrolase"/>
    <property type="match status" value="2"/>
</dbReference>
<sequence length="563" mass="59772">MITRLEVDGVPALHAPADGPMHAGLVFRVGTADETLPLRGITRLIEHLVTGAPGSTGPEHTYFHTRGTPTEIADFLSGVCTALRNPSADRIAEARERMTAPRDRDPLPMWRYGARSYGVASYPEWALPGLTTDQVGDWIARWFTRANAALWVAGDEVPGGLSLDLADGTRQPAPRAVTVLPATPAWFTGPDGTAGWDTVVHRDAGAAVFATVLERRLQHELRDRAGVAEDARTEYEPRADGTARILALAEAVPGGQDGALGGLIDVLAELRAGRIDEDEVGTVVKHTGVGLRDAESRGARLPGQAFNLLAGRAVQTLDEALAEVRAVTAGDVAAVATAAYDAGLLMAPGTGGADWAGYTAAPTMSETVLDGRTHRGRGDRNLRLISGADGISVVEGDVVGTVRYDACAAVLAWPDGARQLIGEDAVMARVEPTLYRDAEQVVHDVDQWIPERLRIGMPPRDRDRIPQPRPATEREEEPVDTRRPLITLLVAGMATLFVVAGGLGVLTMMLTQGPSGGVLGDVGEYGLVASASVLFGTFTGRIALDSAVELRRQQHARNPARSD</sequence>
<feature type="transmembrane region" description="Helical" evidence="2">
    <location>
        <begin position="525"/>
        <end position="544"/>
    </location>
</feature>
<evidence type="ECO:0008006" key="5">
    <source>
        <dbReference type="Google" id="ProtNLM"/>
    </source>
</evidence>
<dbReference type="EMBL" id="BOMG01000055">
    <property type="protein sequence ID" value="GID56052.1"/>
    <property type="molecule type" value="Genomic_DNA"/>
</dbReference>
<keyword evidence="2" id="KW-0812">Transmembrane</keyword>
<keyword evidence="2" id="KW-1133">Transmembrane helix</keyword>
<evidence type="ECO:0000313" key="3">
    <source>
        <dbReference type="EMBL" id="GID56052.1"/>
    </source>
</evidence>